<dbReference type="EMBL" id="CP032090">
    <property type="protein sequence ID" value="AXV63980.1"/>
    <property type="molecule type" value="Genomic_DNA"/>
</dbReference>
<proteinExistence type="predicted"/>
<dbReference type="Proteomes" id="UP000183805">
    <property type="component" value="Unassembled WGS sequence"/>
</dbReference>
<gene>
    <name evidence="1" type="ORF">D0907_01180</name>
    <name evidence="2" type="ORF">SAMN04487854_11844</name>
</gene>
<evidence type="ECO:0000313" key="2">
    <source>
        <dbReference type="EMBL" id="SFT94504.1"/>
    </source>
</evidence>
<dbReference type="AlphaFoldDB" id="A0AAD0RWB1"/>
<keyword evidence="3" id="KW-1185">Reference proteome</keyword>
<dbReference type="Proteomes" id="UP000264605">
    <property type="component" value="Chromosome"/>
</dbReference>
<reference evidence="1 4" key="2">
    <citation type="submission" date="2018-08" db="EMBL/GenBank/DDBJ databases">
        <title>Draft genome sequence of Pseudoalteromonas donghaensis HJ51.</title>
        <authorList>
            <person name="Oh J."/>
            <person name="Roh D."/>
        </authorList>
    </citation>
    <scope>NUCLEOTIDE SEQUENCE [LARGE SCALE GENOMIC DNA]</scope>
    <source>
        <strain evidence="1 4">HJ51</strain>
    </source>
</reference>
<dbReference type="KEGG" id="pdj:D0907_01180"/>
<evidence type="ECO:0000313" key="4">
    <source>
        <dbReference type="Proteomes" id="UP000264605"/>
    </source>
</evidence>
<dbReference type="RefSeq" id="WP_036974202.1">
    <property type="nucleotide sequence ID" value="NZ_CP032090.1"/>
</dbReference>
<accession>A0AAD0RWB1</accession>
<evidence type="ECO:0000313" key="3">
    <source>
        <dbReference type="Proteomes" id="UP000183805"/>
    </source>
</evidence>
<evidence type="ECO:0000313" key="1">
    <source>
        <dbReference type="EMBL" id="AXV63980.1"/>
    </source>
</evidence>
<reference evidence="2 3" key="1">
    <citation type="submission" date="2016-10" db="EMBL/GenBank/DDBJ databases">
        <authorList>
            <person name="Varghese N."/>
            <person name="Submissions S."/>
        </authorList>
    </citation>
    <scope>NUCLEOTIDE SEQUENCE [LARGE SCALE GENOMIC DNA]</scope>
    <source>
        <strain evidence="2 3">CGMCC 1.8499</strain>
    </source>
</reference>
<name>A0AAD0RWB1_9GAMM</name>
<organism evidence="1 4">
    <name type="scientific">Pseudoalteromonas lipolytica</name>
    <dbReference type="NCBI Taxonomy" id="570156"/>
    <lineage>
        <taxon>Bacteria</taxon>
        <taxon>Pseudomonadati</taxon>
        <taxon>Pseudomonadota</taxon>
        <taxon>Gammaproteobacteria</taxon>
        <taxon>Alteromonadales</taxon>
        <taxon>Pseudoalteromonadaceae</taxon>
        <taxon>Pseudoalteromonas</taxon>
    </lineage>
</organism>
<dbReference type="EMBL" id="FPAZ01000018">
    <property type="protein sequence ID" value="SFT94504.1"/>
    <property type="molecule type" value="Genomic_DNA"/>
</dbReference>
<protein>
    <submittedName>
        <fullName evidence="1">Uncharacterized protein</fullName>
    </submittedName>
</protein>
<dbReference type="GeneID" id="99504048"/>
<sequence>MNALENYLLSLQINCYNTSVTQIIDVQNRIFRSLLSGSHYAEALLVALDISHYSTPQQHQALLKQVLHHLGYRIRVERQRHDVLFIEHTRLAYTLHLA</sequence>